<organism evidence="1 2">
    <name type="scientific">Prorocentrum cordatum</name>
    <dbReference type="NCBI Taxonomy" id="2364126"/>
    <lineage>
        <taxon>Eukaryota</taxon>
        <taxon>Sar</taxon>
        <taxon>Alveolata</taxon>
        <taxon>Dinophyceae</taxon>
        <taxon>Prorocentrales</taxon>
        <taxon>Prorocentraceae</taxon>
        <taxon>Prorocentrum</taxon>
    </lineage>
</organism>
<comment type="caution">
    <text evidence="1">The sequence shown here is derived from an EMBL/GenBank/DDBJ whole genome shotgun (WGS) entry which is preliminary data.</text>
</comment>
<evidence type="ECO:0000313" key="1">
    <source>
        <dbReference type="EMBL" id="CAK0811993.1"/>
    </source>
</evidence>
<protein>
    <submittedName>
        <fullName evidence="1">Uncharacterized protein</fullName>
    </submittedName>
</protein>
<accession>A0ABN9R0Z2</accession>
<reference evidence="1" key="1">
    <citation type="submission" date="2023-10" db="EMBL/GenBank/DDBJ databases">
        <authorList>
            <person name="Chen Y."/>
            <person name="Shah S."/>
            <person name="Dougan E. K."/>
            <person name="Thang M."/>
            <person name="Chan C."/>
        </authorList>
    </citation>
    <scope>NUCLEOTIDE SEQUENCE [LARGE SCALE GENOMIC DNA]</scope>
</reference>
<dbReference type="EMBL" id="CAUYUJ010005027">
    <property type="protein sequence ID" value="CAK0811993.1"/>
    <property type="molecule type" value="Genomic_DNA"/>
</dbReference>
<evidence type="ECO:0000313" key="2">
    <source>
        <dbReference type="Proteomes" id="UP001189429"/>
    </source>
</evidence>
<sequence>MIPDRSWEFRNLRDLPMELRPRGRAVSWASQRLVILRRKLHLLLRIMAQELTSVALRKVADGDRLLTTVPDDFSKLELTRPADFSASALWSLRAALRMRKTVLAKRLGKV</sequence>
<gene>
    <name evidence="1" type="ORF">PCOR1329_LOCUS16415</name>
</gene>
<proteinExistence type="predicted"/>
<name>A0ABN9R0Z2_9DINO</name>
<keyword evidence="2" id="KW-1185">Reference proteome</keyword>
<dbReference type="Proteomes" id="UP001189429">
    <property type="component" value="Unassembled WGS sequence"/>
</dbReference>